<protein>
    <submittedName>
        <fullName evidence="2">DegV family protein</fullName>
    </submittedName>
</protein>
<evidence type="ECO:0000313" key="2">
    <source>
        <dbReference type="EMBL" id="MDG3013260.1"/>
    </source>
</evidence>
<keyword evidence="3" id="KW-1185">Reference proteome</keyword>
<dbReference type="EMBL" id="JANRHA010000001">
    <property type="protein sequence ID" value="MDG3013260.1"/>
    <property type="molecule type" value="Genomic_DNA"/>
</dbReference>
<dbReference type="Proteomes" id="UP001152755">
    <property type="component" value="Unassembled WGS sequence"/>
</dbReference>
<dbReference type="InterPro" id="IPR043168">
    <property type="entry name" value="DegV_C"/>
</dbReference>
<reference evidence="2" key="1">
    <citation type="submission" date="2022-08" db="EMBL/GenBank/DDBJ databases">
        <title>Genome analysis of Corynebacteriales strain.</title>
        <authorList>
            <person name="Lee S.D."/>
        </authorList>
    </citation>
    <scope>NUCLEOTIDE SEQUENCE</scope>
    <source>
        <strain evidence="2">D3-21</strain>
    </source>
</reference>
<dbReference type="PANTHER" id="PTHR33434">
    <property type="entry name" value="DEGV DOMAIN-CONTAINING PROTEIN DR_1986-RELATED"/>
    <property type="match status" value="1"/>
</dbReference>
<keyword evidence="1" id="KW-0446">Lipid-binding</keyword>
<comment type="caution">
    <text evidence="2">The sequence shown here is derived from an EMBL/GenBank/DDBJ whole genome shotgun (WGS) entry which is preliminary data.</text>
</comment>
<accession>A0A9X4LVX5</accession>
<dbReference type="InterPro" id="IPR003797">
    <property type="entry name" value="DegV"/>
</dbReference>
<dbReference type="InterPro" id="IPR050270">
    <property type="entry name" value="DegV_domain_contain"/>
</dbReference>
<gene>
    <name evidence="2" type="ORF">NVS88_01665</name>
</gene>
<name>A0A9X4LVX5_9ACTN</name>
<dbReference type="Gene3D" id="3.40.50.10170">
    <property type="match status" value="1"/>
</dbReference>
<proteinExistence type="predicted"/>
<evidence type="ECO:0000313" key="3">
    <source>
        <dbReference type="Proteomes" id="UP001152755"/>
    </source>
</evidence>
<dbReference type="PANTHER" id="PTHR33434:SF2">
    <property type="entry name" value="FATTY ACID-BINDING PROTEIN TM_1468"/>
    <property type="match status" value="1"/>
</dbReference>
<dbReference type="PROSITE" id="PS51482">
    <property type="entry name" value="DEGV"/>
    <property type="match status" value="1"/>
</dbReference>
<dbReference type="GO" id="GO:0008289">
    <property type="term" value="F:lipid binding"/>
    <property type="evidence" value="ECO:0007669"/>
    <property type="project" value="UniProtKB-KW"/>
</dbReference>
<sequence length="282" mass="29276">MAVIVVTDSNAHVPSALVAELGIQVVPLHMLLDDTDLREGIDQVPDEIAKTSVVTTAGASPGELKQSYFDALKASGGDGVLAVHISRQLSGTWDAGRQAALEFESRVRIVDSGSAGMGTGFPVLAAARAAAAGADLDEVFRIANDTVERSNSLLYVDRLENLRRGGRIGAAAAFLGTALSMRPILQMVNGKLLLREKTRTASKAMTKLVELVVEGVGGGPAAVAVQHWQASERATELGDQLRERIPEITEMHMGEYGPVLGAHLGPGAVGVTIVPGGAGTAG</sequence>
<dbReference type="SUPFAM" id="SSF82549">
    <property type="entry name" value="DAK1/DegV-like"/>
    <property type="match status" value="1"/>
</dbReference>
<dbReference type="AlphaFoldDB" id="A0A9X4LVX5"/>
<dbReference type="RefSeq" id="WP_332519017.1">
    <property type="nucleotide sequence ID" value="NZ_JANRHA010000001.1"/>
</dbReference>
<evidence type="ECO:0000256" key="1">
    <source>
        <dbReference type="ARBA" id="ARBA00023121"/>
    </source>
</evidence>
<dbReference type="NCBIfam" id="TIGR00762">
    <property type="entry name" value="DegV"/>
    <property type="match status" value="1"/>
</dbReference>
<dbReference type="Gene3D" id="3.30.1180.10">
    <property type="match status" value="1"/>
</dbReference>
<dbReference type="Pfam" id="PF02645">
    <property type="entry name" value="DegV"/>
    <property type="match status" value="1"/>
</dbReference>
<organism evidence="2 3">
    <name type="scientific">Speluncibacter jeojiensis</name>
    <dbReference type="NCBI Taxonomy" id="2710754"/>
    <lineage>
        <taxon>Bacteria</taxon>
        <taxon>Bacillati</taxon>
        <taxon>Actinomycetota</taxon>
        <taxon>Actinomycetes</taxon>
        <taxon>Mycobacteriales</taxon>
        <taxon>Speluncibacteraceae</taxon>
        <taxon>Speluncibacter</taxon>
    </lineage>
</organism>